<keyword evidence="1" id="KW-0547">Nucleotide-binding</keyword>
<sequence>MNPHHAYANEHNATANPFAVGSDVSHQNTAQESLWSTTNSDARLHFSYRETLLSPTVRSVMIKSIRDYYAIYWLSKLLNSLNVSGEMVRNIVDYAYPGAGTVVPFLLTLLPHNWSQKPKITSLAVVLQTTSLSPPLQTPLQTPSPHHKGNFKIYVRPRPIQKSESTSGNYHVISTSRSKTITLHYGKIGRTGNRLTTEHRLYKFDHCFSEDTGNQEIGNRAMGDMKRPRTVICYGQTGTGKTHTFKGILDSIGSRLTSLKTEESVFIQFYEVHGKKCYDLMEGRKNLRILSDKDEKVHAVGANVVEFKIKSKYSETSSEAFERWKKILEEPLRLRSTQSTQRNDVSSRSHSIFTVTLVNESEIRLEKVKREEELRLAKMEKEMNEGEVGCSVADNSFGVDDSSSEDEGKSNYDPTNHPAFEIINTKIRLVDLAGSEQNADTGKMAAQDHKESADINTALMSLKECIRKHRAKSLSNYRAHLLTRILRDCFVDPNHETMIFATISPTTIDTLHTLNTLNHVAMMQVRPSKNERKKERVTSGGGKVGENLGGVITNVVVEVPIVDSGTFNKTVGEWTAEEVRGWIAAANGGKFSHIVLPVSLKGEDLLKLNETSLSRLFDMTRIETVARGEGEGSTWVISANAESGGGGEGGDPDVGRARQEIGRELFQALRIENKHIAQKRLVQENKDRMTGR</sequence>
<name>A0A9W7AVR6_9STRA</name>
<dbReference type="PANTHER" id="PTHR24115">
    <property type="entry name" value="KINESIN-RELATED"/>
    <property type="match status" value="1"/>
</dbReference>
<keyword evidence="1" id="KW-0505">Motor protein</keyword>
<dbReference type="GO" id="GO:0005871">
    <property type="term" value="C:kinesin complex"/>
    <property type="evidence" value="ECO:0007669"/>
    <property type="project" value="TreeGrafter"/>
</dbReference>
<dbReference type="GO" id="GO:0005819">
    <property type="term" value="C:spindle"/>
    <property type="evidence" value="ECO:0007669"/>
    <property type="project" value="TreeGrafter"/>
</dbReference>
<evidence type="ECO:0000313" key="5">
    <source>
        <dbReference type="Proteomes" id="UP001165122"/>
    </source>
</evidence>
<comment type="caution">
    <text evidence="4">The sequence shown here is derived from an EMBL/GenBank/DDBJ whole genome shotgun (WGS) entry which is preliminary data.</text>
</comment>
<feature type="domain" description="Kinesin motor" evidence="3">
    <location>
        <begin position="150"/>
        <end position="526"/>
    </location>
</feature>
<dbReference type="GO" id="GO:0007018">
    <property type="term" value="P:microtubule-based movement"/>
    <property type="evidence" value="ECO:0007669"/>
    <property type="project" value="InterPro"/>
</dbReference>
<gene>
    <name evidence="4" type="ORF">TrLO_g3392</name>
</gene>
<accession>A0A9W7AVR6</accession>
<feature type="region of interest" description="Disordered" evidence="2">
    <location>
        <begin position="390"/>
        <end position="417"/>
    </location>
</feature>
<dbReference type="PROSITE" id="PS50067">
    <property type="entry name" value="KINESIN_MOTOR_2"/>
    <property type="match status" value="1"/>
</dbReference>
<dbReference type="Gene3D" id="3.40.850.10">
    <property type="entry name" value="Kinesin motor domain"/>
    <property type="match status" value="1"/>
</dbReference>
<feature type="binding site" evidence="1">
    <location>
        <begin position="235"/>
        <end position="242"/>
    </location>
    <ligand>
        <name>ATP</name>
        <dbReference type="ChEBI" id="CHEBI:30616"/>
    </ligand>
</feature>
<organism evidence="4 5">
    <name type="scientific">Triparma laevis f. longispina</name>
    <dbReference type="NCBI Taxonomy" id="1714387"/>
    <lineage>
        <taxon>Eukaryota</taxon>
        <taxon>Sar</taxon>
        <taxon>Stramenopiles</taxon>
        <taxon>Ochrophyta</taxon>
        <taxon>Bolidophyceae</taxon>
        <taxon>Parmales</taxon>
        <taxon>Triparmaceae</taxon>
        <taxon>Triparma</taxon>
    </lineage>
</organism>
<dbReference type="EMBL" id="BRXW01000701">
    <property type="protein sequence ID" value="GMH74815.1"/>
    <property type="molecule type" value="Genomic_DNA"/>
</dbReference>
<keyword evidence="1" id="KW-0067">ATP-binding</keyword>
<dbReference type="InterPro" id="IPR001752">
    <property type="entry name" value="Kinesin_motor_dom"/>
</dbReference>
<protein>
    <recommendedName>
        <fullName evidence="3">Kinesin motor domain-containing protein</fullName>
    </recommendedName>
</protein>
<reference evidence="5" key="1">
    <citation type="journal article" date="2023" name="Commun. Biol.">
        <title>Genome analysis of Parmales, the sister group of diatoms, reveals the evolutionary specialization of diatoms from phago-mixotrophs to photoautotrophs.</title>
        <authorList>
            <person name="Ban H."/>
            <person name="Sato S."/>
            <person name="Yoshikawa S."/>
            <person name="Yamada K."/>
            <person name="Nakamura Y."/>
            <person name="Ichinomiya M."/>
            <person name="Sato N."/>
            <person name="Blanc-Mathieu R."/>
            <person name="Endo H."/>
            <person name="Kuwata A."/>
            <person name="Ogata H."/>
        </authorList>
    </citation>
    <scope>NUCLEOTIDE SEQUENCE [LARGE SCALE GENOMIC DNA]</scope>
    <source>
        <strain evidence="5">NIES 3700</strain>
    </source>
</reference>
<dbReference type="InterPro" id="IPR036961">
    <property type="entry name" value="Kinesin_motor_dom_sf"/>
</dbReference>
<dbReference type="Pfam" id="PF00225">
    <property type="entry name" value="Kinesin"/>
    <property type="match status" value="2"/>
</dbReference>
<dbReference type="InterPro" id="IPR027640">
    <property type="entry name" value="Kinesin-like_fam"/>
</dbReference>
<comment type="similarity">
    <text evidence="1">Belongs to the TRAFAC class myosin-kinesin ATPase superfamily. Kinesin family.</text>
</comment>
<dbReference type="GO" id="GO:0005524">
    <property type="term" value="F:ATP binding"/>
    <property type="evidence" value="ECO:0007669"/>
    <property type="project" value="UniProtKB-UniRule"/>
</dbReference>
<dbReference type="GO" id="GO:0008017">
    <property type="term" value="F:microtubule binding"/>
    <property type="evidence" value="ECO:0007669"/>
    <property type="project" value="InterPro"/>
</dbReference>
<evidence type="ECO:0000256" key="2">
    <source>
        <dbReference type="SAM" id="MobiDB-lite"/>
    </source>
</evidence>
<dbReference type="SMART" id="SM00129">
    <property type="entry name" value="KISc"/>
    <property type="match status" value="1"/>
</dbReference>
<dbReference type="OrthoDB" id="3176171at2759"/>
<dbReference type="GO" id="GO:0005874">
    <property type="term" value="C:microtubule"/>
    <property type="evidence" value="ECO:0007669"/>
    <property type="project" value="TreeGrafter"/>
</dbReference>
<evidence type="ECO:0000256" key="1">
    <source>
        <dbReference type="PROSITE-ProRule" id="PRU00283"/>
    </source>
</evidence>
<proteinExistence type="inferred from homology"/>
<dbReference type="PRINTS" id="PR00380">
    <property type="entry name" value="KINESINHEAVY"/>
</dbReference>
<dbReference type="PANTHER" id="PTHR24115:SF0">
    <property type="entry name" value="FI21273P1-RELATED"/>
    <property type="match status" value="1"/>
</dbReference>
<dbReference type="GO" id="GO:0003777">
    <property type="term" value="F:microtubule motor activity"/>
    <property type="evidence" value="ECO:0007669"/>
    <property type="project" value="InterPro"/>
</dbReference>
<evidence type="ECO:0000313" key="4">
    <source>
        <dbReference type="EMBL" id="GMH74815.1"/>
    </source>
</evidence>
<dbReference type="AlphaFoldDB" id="A0A9W7AVR6"/>
<evidence type="ECO:0000259" key="3">
    <source>
        <dbReference type="PROSITE" id="PS50067"/>
    </source>
</evidence>
<dbReference type="SUPFAM" id="SSF52540">
    <property type="entry name" value="P-loop containing nucleoside triphosphate hydrolases"/>
    <property type="match status" value="1"/>
</dbReference>
<dbReference type="GO" id="GO:0016887">
    <property type="term" value="F:ATP hydrolysis activity"/>
    <property type="evidence" value="ECO:0007669"/>
    <property type="project" value="TreeGrafter"/>
</dbReference>
<dbReference type="Proteomes" id="UP001165122">
    <property type="component" value="Unassembled WGS sequence"/>
</dbReference>
<dbReference type="InterPro" id="IPR027417">
    <property type="entry name" value="P-loop_NTPase"/>
</dbReference>
<keyword evidence="5" id="KW-1185">Reference proteome</keyword>